<dbReference type="InterPro" id="IPR020946">
    <property type="entry name" value="Flavin_mOase-like"/>
</dbReference>
<evidence type="ECO:0000256" key="2">
    <source>
        <dbReference type="ARBA" id="ARBA00022630"/>
    </source>
</evidence>
<dbReference type="STRING" id="1206466.K0KL23"/>
<keyword evidence="6" id="KW-1185">Reference proteome</keyword>
<evidence type="ECO:0000313" key="6">
    <source>
        <dbReference type="Proteomes" id="UP000009328"/>
    </source>
</evidence>
<dbReference type="InterPro" id="IPR050346">
    <property type="entry name" value="FMO-like"/>
</dbReference>
<dbReference type="Pfam" id="PF00743">
    <property type="entry name" value="FMO-like"/>
    <property type="match status" value="2"/>
</dbReference>
<dbReference type="HOGENOM" id="CLU_006909_5_3_1"/>
<reference evidence="5 6" key="1">
    <citation type="journal article" date="2012" name="Eukaryot. Cell">
        <title>Draft genome sequence of Wickerhamomyces ciferrii NRRL Y-1031 F-60-10.</title>
        <authorList>
            <person name="Schneider J."/>
            <person name="Andrea H."/>
            <person name="Blom J."/>
            <person name="Jaenicke S."/>
            <person name="Ruckert C."/>
            <person name="Schorsch C."/>
            <person name="Szczepanowski R."/>
            <person name="Farwick M."/>
            <person name="Goesmann A."/>
            <person name="Puhler A."/>
            <person name="Schaffer S."/>
            <person name="Tauch A."/>
            <person name="Kohler T."/>
            <person name="Brinkrolf K."/>
        </authorList>
    </citation>
    <scope>NUCLEOTIDE SEQUENCE [LARGE SCALE GENOMIC DNA]</scope>
    <source>
        <strain evidence="6">ATCC 14091 / BCRC 22168 / CBS 111 / JCM 3599 / NBRC 0793 / NRRL Y-1031 F-60-10</strain>
    </source>
</reference>
<dbReference type="Gene3D" id="3.50.50.60">
    <property type="entry name" value="FAD/NAD(P)-binding domain"/>
    <property type="match status" value="2"/>
</dbReference>
<dbReference type="InterPro" id="IPR036188">
    <property type="entry name" value="FAD/NAD-bd_sf"/>
</dbReference>
<dbReference type="GO" id="GO:0050660">
    <property type="term" value="F:flavin adenine dinucleotide binding"/>
    <property type="evidence" value="ECO:0007669"/>
    <property type="project" value="InterPro"/>
</dbReference>
<accession>K0KL23</accession>
<dbReference type="EMBL" id="CAIF01000218">
    <property type="protein sequence ID" value="CCH45935.1"/>
    <property type="molecule type" value="Genomic_DNA"/>
</dbReference>
<dbReference type="SUPFAM" id="SSF51905">
    <property type="entry name" value="FAD/NAD(P)-binding domain"/>
    <property type="match status" value="2"/>
</dbReference>
<keyword evidence="3" id="KW-0274">FAD</keyword>
<dbReference type="PANTHER" id="PTHR23023">
    <property type="entry name" value="DIMETHYLANILINE MONOOXYGENASE"/>
    <property type="match status" value="1"/>
</dbReference>
<organism evidence="5 6">
    <name type="scientific">Wickerhamomyces ciferrii (strain ATCC 14091 / BCRC 22168 / CBS 111 / JCM 3599 / NBRC 0793 / NRRL Y-1031 F-60-10)</name>
    <name type="common">Yeast</name>
    <name type="synonym">Pichia ciferrii</name>
    <dbReference type="NCBI Taxonomy" id="1206466"/>
    <lineage>
        <taxon>Eukaryota</taxon>
        <taxon>Fungi</taxon>
        <taxon>Dikarya</taxon>
        <taxon>Ascomycota</taxon>
        <taxon>Saccharomycotina</taxon>
        <taxon>Saccharomycetes</taxon>
        <taxon>Phaffomycetales</taxon>
        <taxon>Wickerhamomycetaceae</taxon>
        <taxon>Wickerhamomyces</taxon>
    </lineage>
</organism>
<dbReference type="GO" id="GO:0004499">
    <property type="term" value="F:N,N-dimethylaniline monooxygenase activity"/>
    <property type="evidence" value="ECO:0007669"/>
    <property type="project" value="InterPro"/>
</dbReference>
<evidence type="ECO:0000256" key="1">
    <source>
        <dbReference type="ARBA" id="ARBA00009183"/>
    </source>
</evidence>
<dbReference type="InParanoid" id="K0KL23"/>
<keyword evidence="2" id="KW-0285">Flavoprotein</keyword>
<proteinExistence type="inferred from homology"/>
<evidence type="ECO:0000256" key="4">
    <source>
        <dbReference type="ARBA" id="ARBA00023002"/>
    </source>
</evidence>
<dbReference type="EC" id="1.8.-.-" evidence="5"/>
<comment type="caution">
    <text evidence="5">The sequence shown here is derived from an EMBL/GenBank/DDBJ whole genome shotgun (WGS) entry which is preliminary data.</text>
</comment>
<comment type="similarity">
    <text evidence="1">Belongs to the FMO family.</text>
</comment>
<keyword evidence="5" id="KW-0503">Monooxygenase</keyword>
<sequence length="500" mass="56769">MTVDKLNIESIAVIGGGPGGIAATYEFLHTKADGTSTVGGAVPEFKERAFKKIVGFEQKDKLGGTWATSIDKPDVPDDKIWEDEYYKPEVIHPKIETPSDLSEGNTYDKPLVVEGANNNNQWRRSPVYPGLYTNVPRRFLRFSSIKYEPPAKDSSKQIDPLITYQEVGQVLDKFTDDNKLLDYFRLNSQVQDVKKTSDGKWVLTIRETKDGKDHWYIEQFDAVAVASGHYSVPYIPKIEGLSTREPGSFIHAKSFRTVDQFKDQNVIIAGSSLSGVDIAQYLHKVVKSLTFSRTPNKPEIFPWIKEAVESYPNRARINKIDGKTVYFDDGTSQDNVDKIIFATGYHWDYPYLSDQFLKLSNPNGGKDPIGSSRIKGLFWDTININDPTLGFVGVTLSSLQFHTIETSAAVLAGIWSNAKTLPPKEEQRQWEQKRLEETVDSYIFHYYPPPQVKEDYVDKLWTYVPKNRPYLLENEDFGDFDKAIAAAESVFYEVREGKYT</sequence>
<protein>
    <submittedName>
        <fullName evidence="5">Flavin-containing monooxygenase</fullName>
        <ecNumber evidence="5">1.8.-.-</ecNumber>
    </submittedName>
</protein>
<evidence type="ECO:0000313" key="5">
    <source>
        <dbReference type="EMBL" id="CCH45935.1"/>
    </source>
</evidence>
<keyword evidence="4 5" id="KW-0560">Oxidoreductase</keyword>
<gene>
    <name evidence="5" type="ORF">BN7_5522</name>
</gene>
<dbReference type="Proteomes" id="UP000009328">
    <property type="component" value="Unassembled WGS sequence"/>
</dbReference>
<dbReference type="GO" id="GO:0050661">
    <property type="term" value="F:NADP binding"/>
    <property type="evidence" value="ECO:0007669"/>
    <property type="project" value="InterPro"/>
</dbReference>
<dbReference type="eggNOG" id="KOG1399">
    <property type="taxonomic scope" value="Eukaryota"/>
</dbReference>
<evidence type="ECO:0000256" key="3">
    <source>
        <dbReference type="ARBA" id="ARBA00022827"/>
    </source>
</evidence>
<dbReference type="AlphaFoldDB" id="K0KL23"/>
<name>K0KL23_WICCF</name>